<dbReference type="OrthoDB" id="9810445at2"/>
<evidence type="ECO:0000256" key="6">
    <source>
        <dbReference type="RuleBase" id="RU003983"/>
    </source>
</evidence>
<evidence type="ECO:0000313" key="10">
    <source>
        <dbReference type="Proteomes" id="UP000187181"/>
    </source>
</evidence>
<dbReference type="PANTHER" id="PTHR22726">
    <property type="entry name" value="METALLOENDOPEPTIDASE OMA1"/>
    <property type="match status" value="1"/>
</dbReference>
<keyword evidence="3 6" id="KW-0378">Hydrolase</keyword>
<feature type="chain" id="PRO_5012345247" evidence="7">
    <location>
        <begin position="23"/>
        <end position="278"/>
    </location>
</feature>
<evidence type="ECO:0000256" key="1">
    <source>
        <dbReference type="ARBA" id="ARBA00022670"/>
    </source>
</evidence>
<accession>A0A1R3WUH6</accession>
<evidence type="ECO:0000259" key="8">
    <source>
        <dbReference type="Pfam" id="PF01435"/>
    </source>
</evidence>
<dbReference type="GO" id="GO:0051603">
    <property type="term" value="P:proteolysis involved in protein catabolic process"/>
    <property type="evidence" value="ECO:0007669"/>
    <property type="project" value="TreeGrafter"/>
</dbReference>
<feature type="domain" description="Peptidase M48" evidence="8">
    <location>
        <begin position="73"/>
        <end position="252"/>
    </location>
</feature>
<feature type="signal peptide" evidence="7">
    <location>
        <begin position="1"/>
        <end position="22"/>
    </location>
</feature>
<keyword evidence="5 6" id="KW-0482">Metalloprotease</keyword>
<evidence type="ECO:0000256" key="5">
    <source>
        <dbReference type="ARBA" id="ARBA00023049"/>
    </source>
</evidence>
<dbReference type="EMBL" id="FTPP01000001">
    <property type="protein sequence ID" value="SIT81614.1"/>
    <property type="molecule type" value="Genomic_DNA"/>
</dbReference>
<keyword evidence="10" id="KW-1185">Reference proteome</keyword>
<dbReference type="STRING" id="1317125.SAMN05444128_0996"/>
<keyword evidence="2" id="KW-0479">Metal-binding</keyword>
<dbReference type="GO" id="GO:0004222">
    <property type="term" value="F:metalloendopeptidase activity"/>
    <property type="evidence" value="ECO:0007669"/>
    <property type="project" value="InterPro"/>
</dbReference>
<comment type="similarity">
    <text evidence="6">Belongs to the peptidase M48 family.</text>
</comment>
<dbReference type="AlphaFoldDB" id="A0A1R3WUH6"/>
<keyword evidence="1 6" id="KW-0645">Protease</keyword>
<dbReference type="PROSITE" id="PS51257">
    <property type="entry name" value="PROKAR_LIPOPROTEIN"/>
    <property type="match status" value="1"/>
</dbReference>
<gene>
    <name evidence="9" type="ORF">SAMN05444128_0996</name>
</gene>
<keyword evidence="4 6" id="KW-0862">Zinc</keyword>
<evidence type="ECO:0000256" key="2">
    <source>
        <dbReference type="ARBA" id="ARBA00022723"/>
    </source>
</evidence>
<organism evidence="9 10">
    <name type="scientific">Pontibacter indicus</name>
    <dbReference type="NCBI Taxonomy" id="1317125"/>
    <lineage>
        <taxon>Bacteria</taxon>
        <taxon>Pseudomonadati</taxon>
        <taxon>Bacteroidota</taxon>
        <taxon>Cytophagia</taxon>
        <taxon>Cytophagales</taxon>
        <taxon>Hymenobacteraceae</taxon>
        <taxon>Pontibacter</taxon>
    </lineage>
</organism>
<proteinExistence type="inferred from homology"/>
<evidence type="ECO:0000313" key="9">
    <source>
        <dbReference type="EMBL" id="SIT81614.1"/>
    </source>
</evidence>
<reference evidence="10" key="1">
    <citation type="submission" date="2017-01" db="EMBL/GenBank/DDBJ databases">
        <authorList>
            <person name="Varghese N."/>
            <person name="Submissions S."/>
        </authorList>
    </citation>
    <scope>NUCLEOTIDE SEQUENCE [LARGE SCALE GENOMIC DNA]</scope>
    <source>
        <strain evidence="10">LP100</strain>
    </source>
</reference>
<dbReference type="InterPro" id="IPR051156">
    <property type="entry name" value="Mito/Outer_Membr_Metalloprot"/>
</dbReference>
<evidence type="ECO:0000256" key="4">
    <source>
        <dbReference type="ARBA" id="ARBA00022833"/>
    </source>
</evidence>
<dbReference type="Proteomes" id="UP000187181">
    <property type="component" value="Unassembled WGS sequence"/>
</dbReference>
<comment type="cofactor">
    <cofactor evidence="6">
        <name>Zn(2+)</name>
        <dbReference type="ChEBI" id="CHEBI:29105"/>
    </cofactor>
    <text evidence="6">Binds 1 zinc ion per subunit.</text>
</comment>
<dbReference type="InterPro" id="IPR001915">
    <property type="entry name" value="Peptidase_M48"/>
</dbReference>
<dbReference type="GO" id="GO:0016020">
    <property type="term" value="C:membrane"/>
    <property type="evidence" value="ECO:0007669"/>
    <property type="project" value="TreeGrafter"/>
</dbReference>
<keyword evidence="7" id="KW-0732">Signal</keyword>
<sequence length="278" mass="30667">MKKHIKLTAPWLLVFASVFFMSSCKDNEGVIFSIQDDIRLGEQVSQQVDSTFRAQGKLLEQNSSNANVQKAYTHLDRIVNRVLNSGEIKYRNEFVWTVKIIDDRETLNAFAAPGGHIYVYTGLMKFLDDEDHFAGVLAHEIAHADKRHSVQQLQRDYGIALLLSVALGNNAGTLQQIAAQLAGTLAGLRFSRGAETEADNASVVYLDGTNYYACDGAAGFFVKLNAQAQSSNPPEFLSTHPNPENRVENIQQQANQRGCATDGAANTDFNELKKSLNL</sequence>
<dbReference type="Gene3D" id="3.30.2010.10">
    <property type="entry name" value="Metalloproteases ('zincins'), catalytic domain"/>
    <property type="match status" value="1"/>
</dbReference>
<evidence type="ECO:0000256" key="7">
    <source>
        <dbReference type="SAM" id="SignalP"/>
    </source>
</evidence>
<dbReference type="RefSeq" id="WP_076666357.1">
    <property type="nucleotide sequence ID" value="NZ_FTPP01000001.1"/>
</dbReference>
<dbReference type="Pfam" id="PF01435">
    <property type="entry name" value="Peptidase_M48"/>
    <property type="match status" value="1"/>
</dbReference>
<evidence type="ECO:0000256" key="3">
    <source>
        <dbReference type="ARBA" id="ARBA00022801"/>
    </source>
</evidence>
<dbReference type="GO" id="GO:0046872">
    <property type="term" value="F:metal ion binding"/>
    <property type="evidence" value="ECO:0007669"/>
    <property type="project" value="UniProtKB-KW"/>
</dbReference>
<dbReference type="PANTHER" id="PTHR22726:SF1">
    <property type="entry name" value="METALLOENDOPEPTIDASE OMA1, MITOCHONDRIAL"/>
    <property type="match status" value="1"/>
</dbReference>
<name>A0A1R3WUH6_9BACT</name>
<protein>
    <submittedName>
        <fullName evidence="9">Peptidase family M48</fullName>
    </submittedName>
</protein>